<feature type="domain" description="AMIN-like" evidence="2">
    <location>
        <begin position="77"/>
        <end position="200"/>
    </location>
</feature>
<dbReference type="AlphaFoldDB" id="A0A917ZI17"/>
<reference evidence="3" key="2">
    <citation type="submission" date="2020-09" db="EMBL/GenBank/DDBJ databases">
        <authorList>
            <person name="Sun Q."/>
            <person name="Zhou Y."/>
        </authorList>
    </citation>
    <scope>NUCLEOTIDE SEQUENCE</scope>
    <source>
        <strain evidence="3">CGMCC 4.7368</strain>
    </source>
</reference>
<evidence type="ECO:0000259" key="2">
    <source>
        <dbReference type="Pfam" id="PF24837"/>
    </source>
</evidence>
<evidence type="ECO:0000256" key="1">
    <source>
        <dbReference type="SAM" id="MobiDB-lite"/>
    </source>
</evidence>
<protein>
    <recommendedName>
        <fullName evidence="2">AMIN-like domain-containing protein</fullName>
    </recommendedName>
</protein>
<reference evidence="3" key="1">
    <citation type="journal article" date="2014" name="Int. J. Syst. Evol. Microbiol.">
        <title>Complete genome sequence of Corynebacterium casei LMG S-19264T (=DSM 44701T), isolated from a smear-ripened cheese.</title>
        <authorList>
            <consortium name="US DOE Joint Genome Institute (JGI-PGF)"/>
            <person name="Walter F."/>
            <person name="Albersmeier A."/>
            <person name="Kalinowski J."/>
            <person name="Ruckert C."/>
        </authorList>
    </citation>
    <scope>NUCLEOTIDE SEQUENCE</scope>
    <source>
        <strain evidence="3">CGMCC 4.7368</strain>
    </source>
</reference>
<evidence type="ECO:0000313" key="3">
    <source>
        <dbReference type="EMBL" id="GGO82519.1"/>
    </source>
</evidence>
<gene>
    <name evidence="3" type="ORF">GCM10012289_73940</name>
</gene>
<dbReference type="Pfam" id="PF24837">
    <property type="entry name" value="AMIN-like"/>
    <property type="match status" value="1"/>
</dbReference>
<proteinExistence type="predicted"/>
<accession>A0A917ZI17</accession>
<organism evidence="3 4">
    <name type="scientific">Nonomuraea cavernae</name>
    <dbReference type="NCBI Taxonomy" id="2045107"/>
    <lineage>
        <taxon>Bacteria</taxon>
        <taxon>Bacillati</taxon>
        <taxon>Actinomycetota</taxon>
        <taxon>Actinomycetes</taxon>
        <taxon>Streptosporangiales</taxon>
        <taxon>Streptosporangiaceae</taxon>
        <taxon>Nonomuraea</taxon>
    </lineage>
</organism>
<dbReference type="Proteomes" id="UP000646523">
    <property type="component" value="Unassembled WGS sequence"/>
</dbReference>
<name>A0A917ZI17_9ACTN</name>
<comment type="caution">
    <text evidence="3">The sequence shown here is derived from an EMBL/GenBank/DDBJ whole genome shotgun (WGS) entry which is preliminary data.</text>
</comment>
<sequence length="200" mass="20942">MLICCLTQAACGVQNGAAQDTGAQVTGTPDTGTTSSAPGTPAPRTPGETARETAGQVPAPTSTAAVEVPRDGREPALLTGVRYGHHDTFDRVVIDFRDGTPGYTARWVNKVLQEGSGDPVDLHGRACLHLVLTPADAHTGQGVPTWTGGPVPASLTTIKDVVKTGDFEGRVGIALLATERRPFRIREYTGPDRLVIDVAH</sequence>
<dbReference type="EMBL" id="BMNH01000043">
    <property type="protein sequence ID" value="GGO82519.1"/>
    <property type="molecule type" value="Genomic_DNA"/>
</dbReference>
<keyword evidence="4" id="KW-1185">Reference proteome</keyword>
<feature type="compositionally biased region" description="Polar residues" evidence="1">
    <location>
        <begin position="18"/>
        <end position="38"/>
    </location>
</feature>
<evidence type="ECO:0000313" key="4">
    <source>
        <dbReference type="Proteomes" id="UP000646523"/>
    </source>
</evidence>
<feature type="region of interest" description="Disordered" evidence="1">
    <location>
        <begin position="18"/>
        <end position="63"/>
    </location>
</feature>
<dbReference type="InterPro" id="IPR056303">
    <property type="entry name" value="AMIN-like"/>
</dbReference>